<reference evidence="3" key="1">
    <citation type="journal article" date="2019" name="Int. J. Syst. Evol. Microbiol.">
        <title>The Global Catalogue of Microorganisms (GCM) 10K type strain sequencing project: providing services to taxonomists for standard genome sequencing and annotation.</title>
        <authorList>
            <consortium name="The Broad Institute Genomics Platform"/>
            <consortium name="The Broad Institute Genome Sequencing Center for Infectious Disease"/>
            <person name="Wu L."/>
            <person name="Ma J."/>
        </authorList>
    </citation>
    <scope>NUCLEOTIDE SEQUENCE [LARGE SCALE GENOMIC DNA]</scope>
    <source>
        <strain evidence="3">CCUG 59778</strain>
    </source>
</reference>
<evidence type="ECO:0000259" key="1">
    <source>
        <dbReference type="PROSITE" id="PS50851"/>
    </source>
</evidence>
<organism evidence="2 3">
    <name type="scientific">Chungangia koreensis</name>
    <dbReference type="NCBI Taxonomy" id="752657"/>
    <lineage>
        <taxon>Bacteria</taxon>
        <taxon>Bacillati</taxon>
        <taxon>Bacillota</taxon>
        <taxon>Bacilli</taxon>
        <taxon>Lactobacillales</taxon>
        <taxon>Chungangia</taxon>
    </lineage>
</organism>
<dbReference type="SMART" id="SM00260">
    <property type="entry name" value="CheW"/>
    <property type="match status" value="1"/>
</dbReference>
<gene>
    <name evidence="2" type="ORF">ACFOZY_09270</name>
</gene>
<comment type="caution">
    <text evidence="2">The sequence shown here is derived from an EMBL/GenBank/DDBJ whole genome shotgun (WGS) entry which is preliminary data.</text>
</comment>
<dbReference type="Gene3D" id="2.40.50.180">
    <property type="entry name" value="CheA-289, Domain 4"/>
    <property type="match status" value="1"/>
</dbReference>
<sequence length="150" mass="16454">MELGNKYIIFQLGEQLYGATIDQVRSIEKIMDVTSLPGTPNYLMGVADLRGIITPVIDMKKLLQIPGIIETDEAKILIVHIGENQFGLVVDVATDVINIESDFIKASPNVVGEANRALISGLAQLQDKIITLLDIDHLLSTNDLDELNEL</sequence>
<accession>A0ABV8X518</accession>
<dbReference type="RefSeq" id="WP_378154624.1">
    <property type="nucleotide sequence ID" value="NZ_JBHSEC010000019.1"/>
</dbReference>
<name>A0ABV8X518_9LACT</name>
<dbReference type="PANTHER" id="PTHR22617">
    <property type="entry name" value="CHEMOTAXIS SENSOR HISTIDINE KINASE-RELATED"/>
    <property type="match status" value="1"/>
</dbReference>
<dbReference type="InterPro" id="IPR036061">
    <property type="entry name" value="CheW-like_dom_sf"/>
</dbReference>
<evidence type="ECO:0000313" key="2">
    <source>
        <dbReference type="EMBL" id="MFC4410601.1"/>
    </source>
</evidence>
<feature type="domain" description="CheW-like" evidence="1">
    <location>
        <begin position="4"/>
        <end position="144"/>
    </location>
</feature>
<dbReference type="Proteomes" id="UP001595817">
    <property type="component" value="Unassembled WGS sequence"/>
</dbReference>
<proteinExistence type="predicted"/>
<dbReference type="PROSITE" id="PS50851">
    <property type="entry name" value="CHEW"/>
    <property type="match status" value="1"/>
</dbReference>
<dbReference type="Pfam" id="PF01584">
    <property type="entry name" value="CheW"/>
    <property type="match status" value="1"/>
</dbReference>
<dbReference type="PANTHER" id="PTHR22617:SF23">
    <property type="entry name" value="CHEMOTAXIS PROTEIN CHEW"/>
    <property type="match status" value="1"/>
</dbReference>
<dbReference type="SUPFAM" id="SSF50341">
    <property type="entry name" value="CheW-like"/>
    <property type="match status" value="1"/>
</dbReference>
<dbReference type="Gene3D" id="2.30.30.40">
    <property type="entry name" value="SH3 Domains"/>
    <property type="match status" value="1"/>
</dbReference>
<dbReference type="EMBL" id="JBHSEC010000019">
    <property type="protein sequence ID" value="MFC4410601.1"/>
    <property type="molecule type" value="Genomic_DNA"/>
</dbReference>
<dbReference type="InterPro" id="IPR002545">
    <property type="entry name" value="CheW-lke_dom"/>
</dbReference>
<keyword evidence="3" id="KW-1185">Reference proteome</keyword>
<dbReference type="InterPro" id="IPR039315">
    <property type="entry name" value="CheW"/>
</dbReference>
<evidence type="ECO:0000313" key="3">
    <source>
        <dbReference type="Proteomes" id="UP001595817"/>
    </source>
</evidence>
<protein>
    <submittedName>
        <fullName evidence="2">Chemotaxis protein CheW</fullName>
    </submittedName>
</protein>